<evidence type="ECO:0000313" key="3">
    <source>
        <dbReference type="Proteomes" id="UP000217895"/>
    </source>
</evidence>
<organism evidence="2 3">
    <name type="scientific">Leptolyngbya boryana NIES-2135</name>
    <dbReference type="NCBI Taxonomy" id="1973484"/>
    <lineage>
        <taxon>Bacteria</taxon>
        <taxon>Bacillati</taxon>
        <taxon>Cyanobacteriota</taxon>
        <taxon>Cyanophyceae</taxon>
        <taxon>Leptolyngbyales</taxon>
        <taxon>Leptolyngbyaceae</taxon>
        <taxon>Leptolyngbya group</taxon>
        <taxon>Leptolyngbya</taxon>
    </lineage>
</organism>
<gene>
    <name evidence="2" type="ORF">NIES2135_32950</name>
</gene>
<dbReference type="InterPro" id="IPR035903">
    <property type="entry name" value="HesB-like_dom_sf"/>
</dbReference>
<dbReference type="AlphaFoldDB" id="A0A1Z4JIA3"/>
<dbReference type="Gene3D" id="2.60.300.12">
    <property type="entry name" value="HesB-like domain"/>
    <property type="match status" value="1"/>
</dbReference>
<evidence type="ECO:0000313" key="2">
    <source>
        <dbReference type="EMBL" id="BAY56461.1"/>
    </source>
</evidence>
<dbReference type="Proteomes" id="UP000217895">
    <property type="component" value="Chromosome"/>
</dbReference>
<dbReference type="PROSITE" id="PS01152">
    <property type="entry name" value="HESB"/>
    <property type="match status" value="1"/>
</dbReference>
<dbReference type="GO" id="GO:0051537">
    <property type="term" value="F:2 iron, 2 sulfur cluster binding"/>
    <property type="evidence" value="ECO:0007669"/>
    <property type="project" value="TreeGrafter"/>
</dbReference>
<dbReference type="PANTHER" id="PTHR43011:SF1">
    <property type="entry name" value="IRON-SULFUR CLUSTER ASSEMBLY 2 HOMOLOG, MITOCHONDRIAL"/>
    <property type="match status" value="1"/>
</dbReference>
<dbReference type="Pfam" id="PF01521">
    <property type="entry name" value="Fe-S_biosyn"/>
    <property type="match status" value="1"/>
</dbReference>
<feature type="domain" description="Core" evidence="1">
    <location>
        <begin position="2"/>
        <end position="102"/>
    </location>
</feature>
<protein>
    <submittedName>
        <fullName evidence="2">Iron-sulfur cluster assembly accessory protein</fullName>
    </submittedName>
</protein>
<dbReference type="InterPro" id="IPR000361">
    <property type="entry name" value="ATAP_core_dom"/>
</dbReference>
<dbReference type="PANTHER" id="PTHR43011">
    <property type="entry name" value="IRON-SULFUR CLUSTER ASSEMBLY 2 HOMOLOG, MITOCHONDRIAL"/>
    <property type="match status" value="1"/>
</dbReference>
<dbReference type="SUPFAM" id="SSF89360">
    <property type="entry name" value="HesB-like domain"/>
    <property type="match status" value="1"/>
</dbReference>
<sequence length="110" mass="12143">MINLSPSAIAEVQRLRTRHSTPDALFRLQVIPGGCAGLAYETKFDLESRSDDRIFNCHGIQVAIDPQTATYLTELTIDFSEDLMGGSFRFHNPNAKKSCDCGVSFSVNES</sequence>
<name>A0A1Z4JIA3_LEPBY</name>
<dbReference type="GO" id="GO:0016226">
    <property type="term" value="P:iron-sulfur cluster assembly"/>
    <property type="evidence" value="ECO:0007669"/>
    <property type="project" value="InterPro"/>
</dbReference>
<dbReference type="EMBL" id="AP018203">
    <property type="protein sequence ID" value="BAY56461.1"/>
    <property type="molecule type" value="Genomic_DNA"/>
</dbReference>
<dbReference type="NCBIfam" id="TIGR00049">
    <property type="entry name" value="iron-sulfur cluster assembly accessory protein"/>
    <property type="match status" value="1"/>
</dbReference>
<evidence type="ECO:0000259" key="1">
    <source>
        <dbReference type="Pfam" id="PF01521"/>
    </source>
</evidence>
<accession>A0A1Z4JIA3</accession>
<dbReference type="GO" id="GO:0005506">
    <property type="term" value="F:iron ion binding"/>
    <property type="evidence" value="ECO:0007669"/>
    <property type="project" value="TreeGrafter"/>
</dbReference>
<dbReference type="InterPro" id="IPR017870">
    <property type="entry name" value="FeS_cluster_insertion_CS"/>
</dbReference>
<dbReference type="InterPro" id="IPR016092">
    <property type="entry name" value="ATAP"/>
</dbReference>
<keyword evidence="3" id="KW-1185">Reference proteome</keyword>
<reference evidence="2 3" key="1">
    <citation type="submission" date="2017-06" db="EMBL/GenBank/DDBJ databases">
        <title>Genome sequencing of cyanobaciteial culture collection at National Institute for Environmental Studies (NIES).</title>
        <authorList>
            <person name="Hirose Y."/>
            <person name="Shimura Y."/>
            <person name="Fujisawa T."/>
            <person name="Nakamura Y."/>
            <person name="Kawachi M."/>
        </authorList>
    </citation>
    <scope>NUCLEOTIDE SEQUENCE [LARGE SCALE GENOMIC DNA]</scope>
    <source>
        <strain evidence="2 3">NIES-2135</strain>
    </source>
</reference>
<dbReference type="GO" id="GO:0051539">
    <property type="term" value="F:4 iron, 4 sulfur cluster binding"/>
    <property type="evidence" value="ECO:0007669"/>
    <property type="project" value="TreeGrafter"/>
</dbReference>
<proteinExistence type="predicted"/>